<name>A0A195CAK5_9HYME</name>
<keyword evidence="1" id="KW-0812">Transmembrane</keyword>
<proteinExistence type="predicted"/>
<protein>
    <submittedName>
        <fullName evidence="2">Uncharacterized protein</fullName>
    </submittedName>
</protein>
<accession>A0A195CAK5</accession>
<feature type="transmembrane region" description="Helical" evidence="1">
    <location>
        <begin position="6"/>
        <end position="27"/>
    </location>
</feature>
<gene>
    <name evidence="2" type="ORF">ALC62_12246</name>
</gene>
<feature type="non-terminal residue" evidence="2">
    <location>
        <position position="1"/>
    </location>
</feature>
<reference evidence="2 3" key="1">
    <citation type="submission" date="2016-03" db="EMBL/GenBank/DDBJ databases">
        <title>Cyphomyrmex costatus WGS genome.</title>
        <authorList>
            <person name="Nygaard S."/>
            <person name="Hu H."/>
            <person name="Boomsma J."/>
            <person name="Zhang G."/>
        </authorList>
    </citation>
    <scope>NUCLEOTIDE SEQUENCE [LARGE SCALE GENOMIC DNA]</scope>
    <source>
        <strain evidence="2">MS0001</strain>
        <tissue evidence="2">Whole body</tissue>
    </source>
</reference>
<dbReference type="Proteomes" id="UP000078542">
    <property type="component" value="Unassembled WGS sequence"/>
</dbReference>
<evidence type="ECO:0000313" key="2">
    <source>
        <dbReference type="EMBL" id="KYM97138.1"/>
    </source>
</evidence>
<keyword evidence="1" id="KW-0472">Membrane</keyword>
<keyword evidence="3" id="KW-1185">Reference proteome</keyword>
<dbReference type="EMBL" id="KQ978081">
    <property type="protein sequence ID" value="KYM97138.1"/>
    <property type="molecule type" value="Genomic_DNA"/>
</dbReference>
<organism evidence="2 3">
    <name type="scientific">Cyphomyrmex costatus</name>
    <dbReference type="NCBI Taxonomy" id="456900"/>
    <lineage>
        <taxon>Eukaryota</taxon>
        <taxon>Metazoa</taxon>
        <taxon>Ecdysozoa</taxon>
        <taxon>Arthropoda</taxon>
        <taxon>Hexapoda</taxon>
        <taxon>Insecta</taxon>
        <taxon>Pterygota</taxon>
        <taxon>Neoptera</taxon>
        <taxon>Endopterygota</taxon>
        <taxon>Hymenoptera</taxon>
        <taxon>Apocrita</taxon>
        <taxon>Aculeata</taxon>
        <taxon>Formicoidea</taxon>
        <taxon>Formicidae</taxon>
        <taxon>Myrmicinae</taxon>
        <taxon>Cyphomyrmex</taxon>
    </lineage>
</organism>
<evidence type="ECO:0000313" key="3">
    <source>
        <dbReference type="Proteomes" id="UP000078542"/>
    </source>
</evidence>
<evidence type="ECO:0000256" key="1">
    <source>
        <dbReference type="SAM" id="Phobius"/>
    </source>
</evidence>
<dbReference type="AlphaFoldDB" id="A0A195CAK5"/>
<keyword evidence="1" id="KW-1133">Transmembrane helix</keyword>
<sequence length="238" mass="26556">WYLGKNLNIALIVSTLISACCVAYSSVAKGETSIVMRSRVAVTGNKRPEKSNMDKSVVVIYNAGEDLRDLSIISSRSNYGPVEERHEPRLAMSIVRYENREIHSAVDASSDDKTVIFQFLFILSLKSTNYRLCFKCSGKYALSHDKTDNLKISFLELQTKRNLCVEFRLLTERSKPLTQAEHKSQVAQSQPALARATSGCVSARRGARDLRSRIDPGLEIEDINQRSAAALVHVGGRY</sequence>